<dbReference type="Pfam" id="PF00170">
    <property type="entry name" value="bZIP_1"/>
    <property type="match status" value="1"/>
</dbReference>
<comment type="subcellular location">
    <subcellularLocation>
        <location evidence="1">Nucleus</location>
    </subcellularLocation>
</comment>
<reference evidence="6 7" key="1">
    <citation type="journal article" date="2016" name="Proc. Natl. Acad. Sci. U.S.A.">
        <title>Lipid metabolic changes in an early divergent fungus govern the establishment of a mutualistic symbiosis with endobacteria.</title>
        <authorList>
            <person name="Lastovetsky O.A."/>
            <person name="Gaspar M.L."/>
            <person name="Mondo S.J."/>
            <person name="LaButti K.M."/>
            <person name="Sandor L."/>
            <person name="Grigoriev I.V."/>
            <person name="Henry S.A."/>
            <person name="Pawlowska T.E."/>
        </authorList>
    </citation>
    <scope>NUCLEOTIDE SEQUENCE [LARGE SCALE GENOMIC DNA]</scope>
    <source>
        <strain evidence="6 7">ATCC 11559</strain>
    </source>
</reference>
<accession>A0A1X0S896</accession>
<dbReference type="GO" id="GO:0090575">
    <property type="term" value="C:RNA polymerase II transcription regulator complex"/>
    <property type="evidence" value="ECO:0007669"/>
    <property type="project" value="TreeGrafter"/>
</dbReference>
<dbReference type="GO" id="GO:0000976">
    <property type="term" value="F:transcription cis-regulatory region binding"/>
    <property type="evidence" value="ECO:0007669"/>
    <property type="project" value="InterPro"/>
</dbReference>
<dbReference type="SMART" id="SM00338">
    <property type="entry name" value="BRLZ"/>
    <property type="match status" value="1"/>
</dbReference>
<dbReference type="InterPro" id="IPR004827">
    <property type="entry name" value="bZIP"/>
</dbReference>
<feature type="compositionally biased region" description="Polar residues" evidence="4">
    <location>
        <begin position="27"/>
        <end position="54"/>
    </location>
</feature>
<feature type="compositionally biased region" description="Low complexity" evidence="4">
    <location>
        <begin position="184"/>
        <end position="201"/>
    </location>
</feature>
<dbReference type="AlphaFoldDB" id="A0A1X0S896"/>
<dbReference type="OMA" id="NICDANE"/>
<dbReference type="EMBL" id="KV921293">
    <property type="protein sequence ID" value="ORE20505.1"/>
    <property type="molecule type" value="Genomic_DNA"/>
</dbReference>
<evidence type="ECO:0000259" key="5">
    <source>
        <dbReference type="PROSITE" id="PS50217"/>
    </source>
</evidence>
<evidence type="ECO:0000256" key="2">
    <source>
        <dbReference type="ARBA" id="ARBA00023242"/>
    </source>
</evidence>
<name>A0A1X0S896_RHIZD</name>
<dbReference type="PANTHER" id="PTHR40621:SF6">
    <property type="entry name" value="AP-1-LIKE TRANSCRIPTION FACTOR YAP1-RELATED"/>
    <property type="match status" value="1"/>
</dbReference>
<dbReference type="InterPro" id="IPR050936">
    <property type="entry name" value="AP-1-like"/>
</dbReference>
<evidence type="ECO:0000313" key="7">
    <source>
        <dbReference type="Proteomes" id="UP000242381"/>
    </source>
</evidence>
<dbReference type="Gene3D" id="1.20.5.170">
    <property type="match status" value="1"/>
</dbReference>
<proteinExistence type="predicted"/>
<sequence length="513" mass="59167">MDNSLNFDWLNTDGAMMSTLLGLNQMPDGSSQKEQTTASPQQHTTPSFEPNMSMIQNDDNFLTISTAASISKPMSKKFKEPIFVTESPQNAYNSKKKKKSDSSSDSEDEGLGGSYKAMTSKERRQLRNKISARNFRVRRKEYITQLEQKVEYQEKTIESLKEENEKLRKVNDELMQQLLSQPITQSSSSGLTSDDSTTSASEGQSSPEPLSSMPFQFPLDELYDFSLFDQVDQQSSQFSQQQQQQQQSQQQPQQQLSQPNAPFSLEQFSSFYLHHVATPDVNISNILNEKFKDDMTQEERRTAASELLSEYPLLGAALMSIILRHTMTLEYITSIASEYSGTLIQTTDRLKEQEMPIDSKRENTKHIEYTPEKIDEYDPRLVSDEELLEYVLCHHLSRYVFMRTKGLTHQETMKRWRKCFDEKKSCMDDFWVKMRGKEKKKSSGSKYMNGSLQTLHTYCKVASAVLKNPQRMTQIHNVLKENIRFTDNEHTRHAERRYASLIGSFKSLRISSN</sequence>
<dbReference type="SUPFAM" id="SSF57959">
    <property type="entry name" value="Leucine zipper domain"/>
    <property type="match status" value="1"/>
</dbReference>
<keyword evidence="2" id="KW-0539">Nucleus</keyword>
<dbReference type="Proteomes" id="UP000242381">
    <property type="component" value="Unassembled WGS sequence"/>
</dbReference>
<evidence type="ECO:0000256" key="3">
    <source>
        <dbReference type="SAM" id="Coils"/>
    </source>
</evidence>
<feature type="region of interest" description="Disordered" evidence="4">
    <location>
        <begin position="21"/>
        <end position="54"/>
    </location>
</feature>
<feature type="region of interest" description="Disordered" evidence="4">
    <location>
        <begin position="236"/>
        <end position="258"/>
    </location>
</feature>
<dbReference type="VEuPathDB" id="FungiDB:BCV72DRAFT_62022"/>
<dbReference type="PANTHER" id="PTHR40621">
    <property type="entry name" value="TRANSCRIPTION FACTOR KAPC-RELATED"/>
    <property type="match status" value="1"/>
</dbReference>
<feature type="domain" description="BZIP" evidence="5">
    <location>
        <begin position="118"/>
        <end position="181"/>
    </location>
</feature>
<protein>
    <recommendedName>
        <fullName evidence="5">BZIP domain-containing protein</fullName>
    </recommendedName>
</protein>
<dbReference type="CDD" id="cd14810">
    <property type="entry name" value="bZIP_u1"/>
    <property type="match status" value="1"/>
</dbReference>
<evidence type="ECO:0000313" key="6">
    <source>
        <dbReference type="EMBL" id="ORE20505.1"/>
    </source>
</evidence>
<keyword evidence="3" id="KW-0175">Coiled coil</keyword>
<organism evidence="6 7">
    <name type="scientific">Rhizopus microsporus</name>
    <dbReference type="NCBI Taxonomy" id="58291"/>
    <lineage>
        <taxon>Eukaryota</taxon>
        <taxon>Fungi</taxon>
        <taxon>Fungi incertae sedis</taxon>
        <taxon>Mucoromycota</taxon>
        <taxon>Mucoromycotina</taxon>
        <taxon>Mucoromycetes</taxon>
        <taxon>Mucorales</taxon>
        <taxon>Mucorineae</taxon>
        <taxon>Rhizopodaceae</taxon>
        <taxon>Rhizopus</taxon>
    </lineage>
</organism>
<feature type="region of interest" description="Disordered" evidence="4">
    <location>
        <begin position="89"/>
        <end position="127"/>
    </location>
</feature>
<feature type="region of interest" description="Disordered" evidence="4">
    <location>
        <begin position="181"/>
        <end position="213"/>
    </location>
</feature>
<dbReference type="PROSITE" id="PS00036">
    <property type="entry name" value="BZIP_BASIC"/>
    <property type="match status" value="1"/>
</dbReference>
<dbReference type="GO" id="GO:0001228">
    <property type="term" value="F:DNA-binding transcription activator activity, RNA polymerase II-specific"/>
    <property type="evidence" value="ECO:0007669"/>
    <property type="project" value="TreeGrafter"/>
</dbReference>
<evidence type="ECO:0000256" key="1">
    <source>
        <dbReference type="ARBA" id="ARBA00004123"/>
    </source>
</evidence>
<feature type="coiled-coil region" evidence="3">
    <location>
        <begin position="143"/>
        <end position="180"/>
    </location>
</feature>
<dbReference type="InterPro" id="IPR046347">
    <property type="entry name" value="bZIP_sf"/>
</dbReference>
<gene>
    <name evidence="6" type="ORF">BCV71DRAFT_212191</name>
</gene>
<evidence type="ECO:0000256" key="4">
    <source>
        <dbReference type="SAM" id="MobiDB-lite"/>
    </source>
</evidence>
<dbReference type="PROSITE" id="PS50217">
    <property type="entry name" value="BZIP"/>
    <property type="match status" value="1"/>
</dbReference>